<proteinExistence type="predicted"/>
<dbReference type="EMBL" id="ADDO01000034">
    <property type="protein sequence ID" value="EFA90266.1"/>
    <property type="molecule type" value="Genomic_DNA"/>
</dbReference>
<evidence type="ECO:0000313" key="2">
    <source>
        <dbReference type="Proteomes" id="UP000005711"/>
    </source>
</evidence>
<name>D1VT49_9FIRM</name>
<comment type="caution">
    <text evidence="1">The sequence shown here is derived from an EMBL/GenBank/DDBJ whole genome shotgun (WGS) entry which is preliminary data.</text>
</comment>
<evidence type="ECO:0000313" key="1">
    <source>
        <dbReference type="EMBL" id="EFA90266.1"/>
    </source>
</evidence>
<keyword evidence="2" id="KW-1185">Reference proteome</keyword>
<dbReference type="Proteomes" id="UP000005711">
    <property type="component" value="Unassembled WGS sequence"/>
</dbReference>
<dbReference type="AlphaFoldDB" id="D1VT49"/>
<gene>
    <name evidence="1" type="ORF">HMPREF0628_1227</name>
</gene>
<reference evidence="1 2" key="1">
    <citation type="submission" date="2009-12" db="EMBL/GenBank/DDBJ databases">
        <title>Genome Sequence of Peptoniphilus lacrimalis 315-B.</title>
        <authorList>
            <person name="Durkin A.S."/>
            <person name="Madupu R."/>
            <person name="Torralba M."/>
            <person name="Methe B."/>
            <person name="Sutton G."/>
            <person name="Strausberg R.L."/>
            <person name="Nelson K.E."/>
        </authorList>
    </citation>
    <scope>NUCLEOTIDE SEQUENCE [LARGE SCALE GENOMIC DNA]</scope>
    <source>
        <strain evidence="1 2">315-B</strain>
    </source>
</reference>
<organism evidence="1 2">
    <name type="scientific">Peptoniphilus lacrimalis 315-B</name>
    <dbReference type="NCBI Taxonomy" id="596330"/>
    <lineage>
        <taxon>Bacteria</taxon>
        <taxon>Bacillati</taxon>
        <taxon>Bacillota</taxon>
        <taxon>Tissierellia</taxon>
        <taxon>Tissierellales</taxon>
        <taxon>Peptoniphilaceae</taxon>
        <taxon>Peptoniphilus</taxon>
    </lineage>
</organism>
<sequence>MGKKALSFTLYFTDFYKKLMEFIAKHKAGFYNYIKYGCLILIKLINGG</sequence>
<protein>
    <submittedName>
        <fullName evidence="1">Uncharacterized protein</fullName>
    </submittedName>
</protein>
<accession>D1VT49</accession>